<sequence>MTSAESAQFSMPRIYREEVEEQPKATAPGSSTSSGSSDKTPRSPPILCLGAVRTGSASLSAALRTLGISRVHHGTEICTEAYEWQWRILSRAADATFPNIPSYTGRPFTRAQWDELWGGYDAVTDVASYFAVSLINAYPDAKVILVERDVDRWHESVGAIFEPWERWTYRAAIKVIGPLAGNASGTAASKYIKGWTGSKRHQDVWTDARAAYVRHYRDIRALVPREQLLEYKLTDGWEPLAKFLGKEVPGPDVKFPHLNDAAAHKIHTKKAVNDVLRRFARNMFLPCLFLAFSIWLAYRSHVW</sequence>
<proteinExistence type="predicted"/>
<evidence type="ECO:0000313" key="2">
    <source>
        <dbReference type="Proteomes" id="UP001148737"/>
    </source>
</evidence>
<dbReference type="EMBL" id="JANAKD010001056">
    <property type="protein sequence ID" value="KAJ3484019.1"/>
    <property type="molecule type" value="Genomic_DNA"/>
</dbReference>
<keyword evidence="2" id="KW-1185">Reference proteome</keyword>
<gene>
    <name evidence="1" type="ORF">NLG97_g7161</name>
</gene>
<dbReference type="Proteomes" id="UP001148737">
    <property type="component" value="Unassembled WGS sequence"/>
</dbReference>
<reference evidence="1" key="1">
    <citation type="submission" date="2022-07" db="EMBL/GenBank/DDBJ databases">
        <title>Genome Sequence of Lecanicillium saksenae.</title>
        <authorList>
            <person name="Buettner E."/>
        </authorList>
    </citation>
    <scope>NUCLEOTIDE SEQUENCE</scope>
    <source>
        <strain evidence="1">VT-O1</strain>
    </source>
</reference>
<protein>
    <submittedName>
        <fullName evidence="1">Uncharacterized protein</fullName>
    </submittedName>
</protein>
<comment type="caution">
    <text evidence="1">The sequence shown here is derived from an EMBL/GenBank/DDBJ whole genome shotgun (WGS) entry which is preliminary data.</text>
</comment>
<name>A0ACC1QMM0_9HYPO</name>
<organism evidence="1 2">
    <name type="scientific">Lecanicillium saksenae</name>
    <dbReference type="NCBI Taxonomy" id="468837"/>
    <lineage>
        <taxon>Eukaryota</taxon>
        <taxon>Fungi</taxon>
        <taxon>Dikarya</taxon>
        <taxon>Ascomycota</taxon>
        <taxon>Pezizomycotina</taxon>
        <taxon>Sordariomycetes</taxon>
        <taxon>Hypocreomycetidae</taxon>
        <taxon>Hypocreales</taxon>
        <taxon>Cordycipitaceae</taxon>
        <taxon>Lecanicillium</taxon>
    </lineage>
</organism>
<accession>A0ACC1QMM0</accession>
<evidence type="ECO:0000313" key="1">
    <source>
        <dbReference type="EMBL" id="KAJ3484019.1"/>
    </source>
</evidence>